<gene>
    <name evidence="2" type="ORF">J8273_6851</name>
</gene>
<dbReference type="PANTHER" id="PTHR11679">
    <property type="entry name" value="VESICLE PROTEIN SORTING-ASSOCIATED"/>
    <property type="match status" value="1"/>
</dbReference>
<name>A0A8J6E088_9EUKA</name>
<dbReference type="Gene3D" id="1.25.40.60">
    <property type="match status" value="1"/>
</dbReference>
<dbReference type="Pfam" id="PF00995">
    <property type="entry name" value="Sec1"/>
    <property type="match status" value="1"/>
</dbReference>
<dbReference type="EMBL" id="JAHDYR010000048">
    <property type="protein sequence ID" value="KAG9391838.1"/>
    <property type="molecule type" value="Genomic_DNA"/>
</dbReference>
<sequence>MPWADLTTSWVDAYSQIISIINKDTEETQYNSFILDNHTAQSLSICVSQTEILKDSVFSSYHIDKIPQEDLIHLRAIVLIRPTPENLTLLRGELTNPKFKDYFIFFTNRVPGEEYLERLAHADTKELVRYVGEVYIDFMPVNDTLFDLAVHQKKLKYDGDDLKDIAERLSSVLIAQGRRPVIHYIDACEQTKRLAVRLDSIFQSLKLPDSVTLRPCNLVLVDRAEDPLTPLTVNWTFQALVHEVCTVSAGRAMNVAKEGEPVEAVPFAWTMDEYAKLAFQDYGEASRMIGQMCRTKIDNRQSVMQLQGADLSAYRNFIDKMPETLRYETAVDNYFKVHGALNPAFKKKSMYEWSRWQQDVLTGAMKAGSATASFIAKLNPATEDNLEMALKAAALFAVKFQKGESEPPLKDVTKLMRELCNSGVSIRELDFISKAFNYGQNKNRFLTGGKNSQPVYPPGMVDNELMKAPPLLTKLMQALARHQQGDVQWIRGKGGAGFFQTIRDEDTVDGDACIFILGGVTFAEAATARLFNRQLGSRLMIGGNVVHNTDSFCAALSQLPNSEAVHVGELLG</sequence>
<proteinExistence type="inferred from homology"/>
<dbReference type="OrthoDB" id="10266265at2759"/>
<dbReference type="InterPro" id="IPR001619">
    <property type="entry name" value="Sec1-like"/>
</dbReference>
<dbReference type="Gene3D" id="3.40.50.2060">
    <property type="match status" value="1"/>
</dbReference>
<evidence type="ECO:0000313" key="3">
    <source>
        <dbReference type="Proteomes" id="UP000717585"/>
    </source>
</evidence>
<keyword evidence="3" id="KW-1185">Reference proteome</keyword>
<organism evidence="2 3">
    <name type="scientific">Carpediemonas membranifera</name>
    <dbReference type="NCBI Taxonomy" id="201153"/>
    <lineage>
        <taxon>Eukaryota</taxon>
        <taxon>Metamonada</taxon>
        <taxon>Carpediemonas-like organisms</taxon>
        <taxon>Carpediemonas</taxon>
    </lineage>
</organism>
<dbReference type="GO" id="GO:0016192">
    <property type="term" value="P:vesicle-mediated transport"/>
    <property type="evidence" value="ECO:0007669"/>
    <property type="project" value="InterPro"/>
</dbReference>
<comment type="similarity">
    <text evidence="1">Belongs to the STXBP/unc-18/SEC1 family.</text>
</comment>
<dbReference type="AlphaFoldDB" id="A0A8J6E088"/>
<accession>A0A8J6E088</accession>
<evidence type="ECO:0000256" key="1">
    <source>
        <dbReference type="ARBA" id="ARBA00009884"/>
    </source>
</evidence>
<reference evidence="2" key="1">
    <citation type="submission" date="2021-05" db="EMBL/GenBank/DDBJ databases">
        <title>A free-living protist that lacks canonical eukaryotic 1 DNA replication and segregation systems.</title>
        <authorList>
            <person name="Salas-Leiva D.E."/>
            <person name="Tromer E.C."/>
            <person name="Curtis B.A."/>
            <person name="Jerlstrom-Hultqvist J."/>
            <person name="Kolisko M."/>
            <person name="Yi Z."/>
            <person name="Salas-Leiva J.S."/>
            <person name="Gallot-Lavallee L."/>
            <person name="Kops G.J.P.L."/>
            <person name="Archibald J.M."/>
            <person name="Simpson A.G.B."/>
            <person name="Roger A.J."/>
        </authorList>
    </citation>
    <scope>NUCLEOTIDE SEQUENCE</scope>
    <source>
        <strain evidence="2">BICM</strain>
    </source>
</reference>
<dbReference type="InterPro" id="IPR043154">
    <property type="entry name" value="Sec-1-like_dom1"/>
</dbReference>
<dbReference type="Gene3D" id="3.90.830.10">
    <property type="entry name" value="Syntaxin Binding Protein 1, Chain A, domain 2"/>
    <property type="match status" value="1"/>
</dbReference>
<dbReference type="Proteomes" id="UP000717585">
    <property type="component" value="Unassembled WGS sequence"/>
</dbReference>
<evidence type="ECO:0000313" key="2">
    <source>
        <dbReference type="EMBL" id="KAG9391838.1"/>
    </source>
</evidence>
<protein>
    <submittedName>
        <fullName evidence="2">Sec1-like protein</fullName>
    </submittedName>
</protein>
<dbReference type="SUPFAM" id="SSF56815">
    <property type="entry name" value="Sec1/munc18-like (SM) proteins"/>
    <property type="match status" value="1"/>
</dbReference>
<dbReference type="InterPro" id="IPR043127">
    <property type="entry name" value="Sec-1-like_dom3a"/>
</dbReference>
<comment type="caution">
    <text evidence="2">The sequence shown here is derived from an EMBL/GenBank/DDBJ whole genome shotgun (WGS) entry which is preliminary data.</text>
</comment>
<dbReference type="PIRSF" id="PIRSF005715">
    <property type="entry name" value="VPS45_Sec1"/>
    <property type="match status" value="1"/>
</dbReference>
<dbReference type="InterPro" id="IPR027482">
    <property type="entry name" value="Sec1-like_dom2"/>
</dbReference>
<dbReference type="InterPro" id="IPR036045">
    <property type="entry name" value="Sec1-like_sf"/>
</dbReference>
<dbReference type="Gene3D" id="3.40.50.1910">
    <property type="match status" value="1"/>
</dbReference>